<dbReference type="EMBL" id="JARSFG010000016">
    <property type="protein sequence ID" value="MEC1179099.1"/>
    <property type="molecule type" value="Genomic_DNA"/>
</dbReference>
<name>A0AAW9NTI6_9BACL</name>
<sequence>MWLGIVIIVIAGILTDTFLKNKKMDLKRIDKEIELEKLRLETFEKETEKLKLELQHEKQALLEMQYEKNKEV</sequence>
<evidence type="ECO:0000256" key="1">
    <source>
        <dbReference type="SAM" id="Coils"/>
    </source>
</evidence>
<comment type="caution">
    <text evidence="2">The sequence shown here is derived from an EMBL/GenBank/DDBJ whole genome shotgun (WGS) entry which is preliminary data.</text>
</comment>
<keyword evidence="1" id="KW-0175">Coiled coil</keyword>
<proteinExistence type="predicted"/>
<protein>
    <submittedName>
        <fullName evidence="2">Uncharacterized protein</fullName>
    </submittedName>
</protein>
<organism evidence="2 3">
    <name type="scientific">Metasolibacillus meyeri</name>
    <dbReference type="NCBI Taxonomy" id="1071052"/>
    <lineage>
        <taxon>Bacteria</taxon>
        <taxon>Bacillati</taxon>
        <taxon>Bacillota</taxon>
        <taxon>Bacilli</taxon>
        <taxon>Bacillales</taxon>
        <taxon>Caryophanaceae</taxon>
        <taxon>Metasolibacillus</taxon>
    </lineage>
</organism>
<reference evidence="2 3" key="1">
    <citation type="submission" date="2023-03" db="EMBL/GenBank/DDBJ databases">
        <title>Bacillus Genome Sequencing.</title>
        <authorList>
            <person name="Dunlap C."/>
        </authorList>
    </citation>
    <scope>NUCLEOTIDE SEQUENCE [LARGE SCALE GENOMIC DNA]</scope>
    <source>
        <strain evidence="2 3">B-59205</strain>
    </source>
</reference>
<evidence type="ECO:0000313" key="2">
    <source>
        <dbReference type="EMBL" id="MEC1179099.1"/>
    </source>
</evidence>
<accession>A0AAW9NTI6</accession>
<dbReference type="RefSeq" id="WP_107838561.1">
    <property type="nucleotide sequence ID" value="NZ_JARSFG010000016.1"/>
</dbReference>
<dbReference type="AlphaFoldDB" id="A0AAW9NTI6"/>
<evidence type="ECO:0000313" key="3">
    <source>
        <dbReference type="Proteomes" id="UP001344888"/>
    </source>
</evidence>
<dbReference type="Proteomes" id="UP001344888">
    <property type="component" value="Unassembled WGS sequence"/>
</dbReference>
<gene>
    <name evidence="2" type="ORF">P9B03_11450</name>
</gene>
<feature type="coiled-coil region" evidence="1">
    <location>
        <begin position="26"/>
        <end position="60"/>
    </location>
</feature>
<keyword evidence="3" id="KW-1185">Reference proteome</keyword>